<sequence length="333" mass="39163">MSIYQNYKSTFTSKNVSQFNDLLNQIEFEKLGLSEYNLNYIQEMKPTFFYYIQLFDFTVQDFVANNDYKDKWIIDFGGGHGFLSLYLKFLGFKVIYCDFNENAVQTARKVAQTIGFGPEYYVKGSSKEIIDLIREENLNVEYLISTDTIEHVYDLDEMLKNFIQINPKIKMIFTTASNFDNKIKSKKLQKAMIKDEIEDFIPKRKTYISNNFKSLKEDEINFLAEKSRGLRYVELDDFVNYYQENNKIKPVDVDQFNCCEPDFGAWTERILPLDYYKKLGEKYGLKLAVDNSFYCIIDKSGMKRLVVKYLNMFVLKNPGLGIKLAPTIILKYN</sequence>
<keyword evidence="1" id="KW-0808">Transferase</keyword>
<keyword evidence="2" id="KW-1185">Reference proteome</keyword>
<comment type="caution">
    <text evidence="1">The sequence shown here is derived from an EMBL/GenBank/DDBJ whole genome shotgun (WGS) entry which is preliminary data.</text>
</comment>
<name>A0A3L9MLL4_9FLAO</name>
<proteinExistence type="predicted"/>
<reference evidence="1 2" key="1">
    <citation type="submission" date="2018-10" db="EMBL/GenBank/DDBJ databases">
        <authorList>
            <person name="Chen X."/>
        </authorList>
    </citation>
    <scope>NUCLEOTIDE SEQUENCE [LARGE SCALE GENOMIC DNA]</scope>
    <source>
        <strain evidence="1 2">YIM 102668</strain>
    </source>
</reference>
<dbReference type="GO" id="GO:0032259">
    <property type="term" value="P:methylation"/>
    <property type="evidence" value="ECO:0007669"/>
    <property type="project" value="UniProtKB-KW"/>
</dbReference>
<dbReference type="OrthoDB" id="1097916at2"/>
<gene>
    <name evidence="1" type="ORF">EAH69_03985</name>
</gene>
<dbReference type="GO" id="GO:0008757">
    <property type="term" value="F:S-adenosylmethionine-dependent methyltransferase activity"/>
    <property type="evidence" value="ECO:0007669"/>
    <property type="project" value="InterPro"/>
</dbReference>
<accession>A0A3L9MLL4</accession>
<dbReference type="CDD" id="cd02440">
    <property type="entry name" value="AdoMet_MTases"/>
    <property type="match status" value="1"/>
</dbReference>
<organism evidence="1 2">
    <name type="scientific">Faecalibacter macacae</name>
    <dbReference type="NCBI Taxonomy" id="1859289"/>
    <lineage>
        <taxon>Bacteria</taxon>
        <taxon>Pseudomonadati</taxon>
        <taxon>Bacteroidota</taxon>
        <taxon>Flavobacteriia</taxon>
        <taxon>Flavobacteriales</taxon>
        <taxon>Weeksellaceae</taxon>
        <taxon>Faecalibacter</taxon>
    </lineage>
</organism>
<evidence type="ECO:0000313" key="1">
    <source>
        <dbReference type="EMBL" id="RLZ11589.1"/>
    </source>
</evidence>
<evidence type="ECO:0000313" key="2">
    <source>
        <dbReference type="Proteomes" id="UP000275348"/>
    </source>
</evidence>
<dbReference type="EMBL" id="RDOJ01000004">
    <property type="protein sequence ID" value="RLZ11589.1"/>
    <property type="molecule type" value="Genomic_DNA"/>
</dbReference>
<dbReference type="InterPro" id="IPR029063">
    <property type="entry name" value="SAM-dependent_MTases_sf"/>
</dbReference>
<dbReference type="AlphaFoldDB" id="A0A3L9MLL4"/>
<dbReference type="RefSeq" id="WP_121933897.1">
    <property type="nucleotide sequence ID" value="NZ_RDOJ01000004.1"/>
</dbReference>
<dbReference type="Gene3D" id="3.40.50.150">
    <property type="entry name" value="Vaccinia Virus protein VP39"/>
    <property type="match status" value="1"/>
</dbReference>
<dbReference type="SUPFAM" id="SSF53335">
    <property type="entry name" value="S-adenosyl-L-methionine-dependent methyltransferases"/>
    <property type="match status" value="1"/>
</dbReference>
<dbReference type="Pfam" id="PF13489">
    <property type="entry name" value="Methyltransf_23"/>
    <property type="match status" value="1"/>
</dbReference>
<keyword evidence="1" id="KW-0489">Methyltransferase</keyword>
<dbReference type="Proteomes" id="UP000275348">
    <property type="component" value="Unassembled WGS sequence"/>
</dbReference>
<protein>
    <submittedName>
        <fullName evidence="1">Methyltransferase domain-containing protein</fullName>
    </submittedName>
</protein>